<keyword evidence="3 6" id="KW-0812">Transmembrane</keyword>
<keyword evidence="2" id="KW-1003">Cell membrane</keyword>
<feature type="domain" description="VTT" evidence="7">
    <location>
        <begin position="68"/>
        <end position="183"/>
    </location>
</feature>
<organism evidence="8 9">
    <name type="scientific">Natronoarchaeum mannanilyticum</name>
    <dbReference type="NCBI Taxonomy" id="926360"/>
    <lineage>
        <taxon>Archaea</taxon>
        <taxon>Methanobacteriati</taxon>
        <taxon>Methanobacteriota</taxon>
        <taxon>Stenosarchaea group</taxon>
        <taxon>Halobacteria</taxon>
        <taxon>Halobacteriales</taxon>
        <taxon>Natronoarchaeaceae</taxon>
    </lineage>
</organism>
<comment type="caution">
    <text evidence="8">The sequence shown here is derived from an EMBL/GenBank/DDBJ whole genome shotgun (WGS) entry which is preliminary data.</text>
</comment>
<evidence type="ECO:0000256" key="4">
    <source>
        <dbReference type="ARBA" id="ARBA00022989"/>
    </source>
</evidence>
<evidence type="ECO:0000256" key="6">
    <source>
        <dbReference type="SAM" id="Phobius"/>
    </source>
</evidence>
<dbReference type="AlphaFoldDB" id="A0AAV3TA93"/>
<evidence type="ECO:0000256" key="1">
    <source>
        <dbReference type="ARBA" id="ARBA00004651"/>
    </source>
</evidence>
<keyword evidence="5 6" id="KW-0472">Membrane</keyword>
<dbReference type="EMBL" id="BAAADV010000003">
    <property type="protein sequence ID" value="GAA0672784.1"/>
    <property type="molecule type" value="Genomic_DNA"/>
</dbReference>
<evidence type="ECO:0000313" key="9">
    <source>
        <dbReference type="Proteomes" id="UP001500420"/>
    </source>
</evidence>
<reference evidence="8 9" key="1">
    <citation type="journal article" date="2019" name="Int. J. Syst. Evol. Microbiol.">
        <title>The Global Catalogue of Microorganisms (GCM) 10K type strain sequencing project: providing services to taxonomists for standard genome sequencing and annotation.</title>
        <authorList>
            <consortium name="The Broad Institute Genomics Platform"/>
            <consortium name="The Broad Institute Genome Sequencing Center for Infectious Disease"/>
            <person name="Wu L."/>
            <person name="Ma J."/>
        </authorList>
    </citation>
    <scope>NUCLEOTIDE SEQUENCE [LARGE SCALE GENOMIC DNA]</scope>
    <source>
        <strain evidence="8 9">JCM 16328</strain>
    </source>
</reference>
<evidence type="ECO:0000256" key="3">
    <source>
        <dbReference type="ARBA" id="ARBA00022692"/>
    </source>
</evidence>
<dbReference type="PANTHER" id="PTHR12677">
    <property type="entry name" value="GOLGI APPARATUS MEMBRANE PROTEIN TVP38-RELATED"/>
    <property type="match status" value="1"/>
</dbReference>
<dbReference type="InterPro" id="IPR032816">
    <property type="entry name" value="VTT_dom"/>
</dbReference>
<evidence type="ECO:0000256" key="2">
    <source>
        <dbReference type="ARBA" id="ARBA00022475"/>
    </source>
</evidence>
<dbReference type="GO" id="GO:0005886">
    <property type="term" value="C:plasma membrane"/>
    <property type="evidence" value="ECO:0007669"/>
    <property type="project" value="UniProtKB-SubCell"/>
</dbReference>
<feature type="transmembrane region" description="Helical" evidence="6">
    <location>
        <begin position="49"/>
        <end position="65"/>
    </location>
</feature>
<gene>
    <name evidence="8" type="ORF">GCM10009020_19490</name>
</gene>
<keyword evidence="9" id="KW-1185">Reference proteome</keyword>
<evidence type="ECO:0000259" key="7">
    <source>
        <dbReference type="Pfam" id="PF09335"/>
    </source>
</evidence>
<feature type="transmembrane region" description="Helical" evidence="6">
    <location>
        <begin position="193"/>
        <end position="213"/>
    </location>
</feature>
<evidence type="ECO:0000313" key="8">
    <source>
        <dbReference type="EMBL" id="GAA0672784.1"/>
    </source>
</evidence>
<accession>A0AAV3TA93</accession>
<comment type="subcellular location">
    <subcellularLocation>
        <location evidence="1">Cell membrane</location>
        <topology evidence="1">Multi-pass membrane protein</topology>
    </subcellularLocation>
</comment>
<dbReference type="PANTHER" id="PTHR12677:SF59">
    <property type="entry name" value="GOLGI APPARATUS MEMBRANE PROTEIN TVP38-RELATED"/>
    <property type="match status" value="1"/>
</dbReference>
<name>A0AAV3TA93_9EURY</name>
<dbReference type="InterPro" id="IPR015414">
    <property type="entry name" value="TMEM64"/>
</dbReference>
<feature type="transmembrane region" description="Helical" evidence="6">
    <location>
        <begin position="72"/>
        <end position="95"/>
    </location>
</feature>
<sequence>MPVIWEVMQPGTRRSLAGVGLLAVVVAVALTLSPDAAIGAVDAAADDPATFLAVVAALYLVRPLALWPPTLVAVVVGYGLGIAAGVPVALAGAVLTSVPTYAAARWVGAGNDCAPVERLASVGGGYFGSAGDLRGVVAARLAPIPADAVSCAAGLSAVPLRAFALGVLVGELPWTVAAVVVGSSLSTITARGLGGVGLPLTVATTAAAAFLLAGPAYTHFTEEDTAVVN</sequence>
<proteinExistence type="predicted"/>
<keyword evidence="4 6" id="KW-1133">Transmembrane helix</keyword>
<dbReference type="Pfam" id="PF09335">
    <property type="entry name" value="VTT_dom"/>
    <property type="match status" value="1"/>
</dbReference>
<evidence type="ECO:0000256" key="5">
    <source>
        <dbReference type="ARBA" id="ARBA00023136"/>
    </source>
</evidence>
<protein>
    <submittedName>
        <fullName evidence="8">VTT domain-containing protein</fullName>
    </submittedName>
</protein>
<feature type="transmembrane region" description="Helical" evidence="6">
    <location>
        <begin position="162"/>
        <end position="181"/>
    </location>
</feature>
<dbReference type="Proteomes" id="UP001500420">
    <property type="component" value="Unassembled WGS sequence"/>
</dbReference>